<feature type="transmembrane region" description="Helical" evidence="1">
    <location>
        <begin position="205"/>
        <end position="223"/>
    </location>
</feature>
<name>A0A926QLI1_9BACL</name>
<dbReference type="EMBL" id="JACVVD010000007">
    <property type="protein sequence ID" value="MBD0382449.1"/>
    <property type="molecule type" value="Genomic_DNA"/>
</dbReference>
<evidence type="ECO:0000256" key="1">
    <source>
        <dbReference type="SAM" id="Phobius"/>
    </source>
</evidence>
<sequence length="420" mass="47837">MSTRSNPRWPLASVRRFDIVYLQRQNPVMVAWWSAAFPGFGHLLLFKSTIGVLLTLSEVIINSLASINIAMVYSFCGNFDMAKEVLQPLWAYGYMIIYFFAIWDSYRCAIQSNKHYELALIENARFPIHLMRSTGVQFVEKKRPLAAAFCSFAFPGLGQIYNKHIWLGFYAIFWWWVYLTFSHAYEAVLAFIIGHNHEVRGILHPQWLMFMPSVIGGAVYHAYTSAIEQNRLFRILQRQYLADYYRKTASESLDFSGGYQPLWIVGTFEHSTELEQALAVLEHSGIDKSRITPVLMDTEADPAINFVDQKYDHSSNAIEIGFACATAASVIGISIGFILQWGPIIWGIILALSGFFAGYGIGLFIRPRHKRTGKPKTLPEVTVLVQYEKEEEAASIKQIFWKYKALTVGKLDHPSLLSIL</sequence>
<keyword evidence="1" id="KW-0812">Transmembrane</keyword>
<evidence type="ECO:0000313" key="3">
    <source>
        <dbReference type="Proteomes" id="UP000650466"/>
    </source>
</evidence>
<feature type="transmembrane region" description="Helical" evidence="1">
    <location>
        <begin position="344"/>
        <end position="365"/>
    </location>
</feature>
<feature type="transmembrane region" description="Helical" evidence="1">
    <location>
        <begin position="30"/>
        <end position="46"/>
    </location>
</feature>
<evidence type="ECO:0000313" key="2">
    <source>
        <dbReference type="EMBL" id="MBD0382449.1"/>
    </source>
</evidence>
<keyword evidence="1" id="KW-1133">Transmembrane helix</keyword>
<protein>
    <submittedName>
        <fullName evidence="2">Uncharacterized protein</fullName>
    </submittedName>
</protein>
<dbReference type="AlphaFoldDB" id="A0A926QLI1"/>
<gene>
    <name evidence="2" type="ORF">ICC18_20230</name>
</gene>
<comment type="caution">
    <text evidence="2">The sequence shown here is derived from an EMBL/GenBank/DDBJ whole genome shotgun (WGS) entry which is preliminary data.</text>
</comment>
<feature type="transmembrane region" description="Helical" evidence="1">
    <location>
        <begin position="320"/>
        <end position="338"/>
    </location>
</feature>
<proteinExistence type="predicted"/>
<feature type="transmembrane region" description="Helical" evidence="1">
    <location>
        <begin position="53"/>
        <end position="75"/>
    </location>
</feature>
<feature type="transmembrane region" description="Helical" evidence="1">
    <location>
        <begin position="87"/>
        <end position="106"/>
    </location>
</feature>
<keyword evidence="1" id="KW-0472">Membrane</keyword>
<dbReference type="RefSeq" id="WP_188176231.1">
    <property type="nucleotide sequence ID" value="NZ_JACVVD010000007.1"/>
</dbReference>
<keyword evidence="3" id="KW-1185">Reference proteome</keyword>
<reference evidence="2" key="1">
    <citation type="submission" date="2020-09" db="EMBL/GenBank/DDBJ databases">
        <title>Draft Genome Sequence of Paenibacillus sp. WST5.</title>
        <authorList>
            <person name="Bao Z."/>
        </authorList>
    </citation>
    <scope>NUCLEOTIDE SEQUENCE</scope>
    <source>
        <strain evidence="2">WST5</strain>
    </source>
</reference>
<dbReference type="Proteomes" id="UP000650466">
    <property type="component" value="Unassembled WGS sequence"/>
</dbReference>
<organism evidence="2 3">
    <name type="scientific">Paenibacillus sedimenti</name>
    <dbReference type="NCBI Taxonomy" id="2770274"/>
    <lineage>
        <taxon>Bacteria</taxon>
        <taxon>Bacillati</taxon>
        <taxon>Bacillota</taxon>
        <taxon>Bacilli</taxon>
        <taxon>Bacillales</taxon>
        <taxon>Paenibacillaceae</taxon>
        <taxon>Paenibacillus</taxon>
    </lineage>
</organism>
<accession>A0A926QLI1</accession>
<feature type="transmembrane region" description="Helical" evidence="1">
    <location>
        <begin position="165"/>
        <end position="185"/>
    </location>
</feature>